<evidence type="ECO:0000313" key="11">
    <source>
        <dbReference type="EMBL" id="GJN24507.1"/>
    </source>
</evidence>
<dbReference type="EMBL" id="BQKI01000077">
    <property type="protein sequence ID" value="GJN24507.1"/>
    <property type="molecule type" value="Genomic_DNA"/>
</dbReference>
<dbReference type="InterPro" id="IPR014729">
    <property type="entry name" value="Rossmann-like_a/b/a_fold"/>
</dbReference>
<organism evidence="11 12">
    <name type="scientific">Eleusine coracana subsp. coracana</name>
    <dbReference type="NCBI Taxonomy" id="191504"/>
    <lineage>
        <taxon>Eukaryota</taxon>
        <taxon>Viridiplantae</taxon>
        <taxon>Streptophyta</taxon>
        <taxon>Embryophyta</taxon>
        <taxon>Tracheophyta</taxon>
        <taxon>Spermatophyta</taxon>
        <taxon>Magnoliopsida</taxon>
        <taxon>Liliopsida</taxon>
        <taxon>Poales</taxon>
        <taxon>Poaceae</taxon>
        <taxon>PACMAD clade</taxon>
        <taxon>Chloridoideae</taxon>
        <taxon>Cynodonteae</taxon>
        <taxon>Eleusininae</taxon>
        <taxon>Eleusine</taxon>
    </lineage>
</organism>
<comment type="similarity">
    <text evidence="1 9">Belongs to the class-I aminoacyl-tRNA synthetase family.</text>
</comment>
<dbReference type="SUPFAM" id="SSF52374">
    <property type="entry name" value="Nucleotidylyl transferase"/>
    <property type="match status" value="1"/>
</dbReference>
<evidence type="ECO:0000256" key="4">
    <source>
        <dbReference type="ARBA" id="ARBA00022741"/>
    </source>
</evidence>
<gene>
    <name evidence="11" type="primary">gb12251</name>
    <name evidence="11" type="ORF">PR202_gb12251</name>
</gene>
<evidence type="ECO:0000256" key="7">
    <source>
        <dbReference type="ARBA" id="ARBA00023146"/>
    </source>
</evidence>
<dbReference type="GO" id="GO:0005524">
    <property type="term" value="F:ATP binding"/>
    <property type="evidence" value="ECO:0007669"/>
    <property type="project" value="UniProtKB-KW"/>
</dbReference>
<comment type="caution">
    <text evidence="11">The sequence shown here is derived from an EMBL/GenBank/DDBJ whole genome shotgun (WGS) entry which is preliminary data.</text>
</comment>
<proteinExistence type="inferred from homology"/>
<keyword evidence="4 9" id="KW-0547">Nucleotide-binding</keyword>
<keyword evidence="7 9" id="KW-0030">Aminoacyl-tRNA synthetase</keyword>
<dbReference type="Proteomes" id="UP001054889">
    <property type="component" value="Unassembled WGS sequence"/>
</dbReference>
<protein>
    <recommendedName>
        <fullName evidence="2">leucine--tRNA ligase</fullName>
        <ecNumber evidence="2">6.1.1.4</ecNumber>
    </recommendedName>
    <alternativeName>
        <fullName evidence="8">Leucyl-tRNA synthetase</fullName>
    </alternativeName>
</protein>
<keyword evidence="3 9" id="KW-0436">Ligase</keyword>
<evidence type="ECO:0000256" key="6">
    <source>
        <dbReference type="ARBA" id="ARBA00022917"/>
    </source>
</evidence>
<evidence type="ECO:0000256" key="8">
    <source>
        <dbReference type="ARBA" id="ARBA00030520"/>
    </source>
</evidence>
<keyword evidence="12" id="KW-1185">Reference proteome</keyword>
<evidence type="ECO:0000313" key="12">
    <source>
        <dbReference type="Proteomes" id="UP001054889"/>
    </source>
</evidence>
<reference evidence="11" key="2">
    <citation type="submission" date="2021-12" db="EMBL/GenBank/DDBJ databases">
        <title>Resequencing data analysis of finger millet.</title>
        <authorList>
            <person name="Hatakeyama M."/>
            <person name="Aluri S."/>
            <person name="Balachadran M.T."/>
            <person name="Sivarajan S.R."/>
            <person name="Poveda L."/>
            <person name="Shimizu-Inatsugi R."/>
            <person name="Schlapbach R."/>
            <person name="Sreeman S.M."/>
            <person name="Shimizu K.K."/>
        </authorList>
    </citation>
    <scope>NUCLEOTIDE SEQUENCE</scope>
</reference>
<dbReference type="GO" id="GO:0006429">
    <property type="term" value="P:leucyl-tRNA aminoacylation"/>
    <property type="evidence" value="ECO:0007669"/>
    <property type="project" value="InterPro"/>
</dbReference>
<dbReference type="SUPFAM" id="SSF50677">
    <property type="entry name" value="ValRS/IleRS/LeuRS editing domain"/>
    <property type="match status" value="1"/>
</dbReference>
<dbReference type="GO" id="GO:0048608">
    <property type="term" value="P:reproductive structure development"/>
    <property type="evidence" value="ECO:0007669"/>
    <property type="project" value="UniProtKB-ARBA"/>
</dbReference>
<evidence type="ECO:0000256" key="1">
    <source>
        <dbReference type="ARBA" id="ARBA00005594"/>
    </source>
</evidence>
<dbReference type="AlphaFoldDB" id="A0AAV5EPX6"/>
<dbReference type="PANTHER" id="PTHR45794:SF1">
    <property type="entry name" value="LEUCINE--TRNA LIGASE, CYTOPLASMIC"/>
    <property type="match status" value="1"/>
</dbReference>
<reference evidence="11" key="1">
    <citation type="journal article" date="2018" name="DNA Res.">
        <title>Multiple hybrid de novo genome assembly of finger millet, an orphan allotetraploid crop.</title>
        <authorList>
            <person name="Hatakeyama M."/>
            <person name="Aluri S."/>
            <person name="Balachadran M.T."/>
            <person name="Sivarajan S.R."/>
            <person name="Patrignani A."/>
            <person name="Gruter S."/>
            <person name="Poveda L."/>
            <person name="Shimizu-Inatsugi R."/>
            <person name="Baeten J."/>
            <person name="Francoijs K.J."/>
            <person name="Nataraja K.N."/>
            <person name="Reddy Y.A.N."/>
            <person name="Phadnis S."/>
            <person name="Ravikumar R.L."/>
            <person name="Schlapbach R."/>
            <person name="Sreeman S.M."/>
            <person name="Shimizu K.K."/>
        </authorList>
    </citation>
    <scope>NUCLEOTIDE SEQUENCE</scope>
</reference>
<dbReference type="PROSITE" id="PS00178">
    <property type="entry name" value="AA_TRNA_LIGASE_I"/>
    <property type="match status" value="1"/>
</dbReference>
<dbReference type="InterPro" id="IPR001412">
    <property type="entry name" value="aa-tRNA-synth_I_CS"/>
</dbReference>
<dbReference type="Pfam" id="PF00133">
    <property type="entry name" value="tRNA-synt_1"/>
    <property type="match status" value="1"/>
</dbReference>
<feature type="domain" description="Aminoacyl-tRNA synthetase class Ia" evidence="10">
    <location>
        <begin position="231"/>
        <end position="313"/>
    </location>
</feature>
<evidence type="ECO:0000259" key="10">
    <source>
        <dbReference type="Pfam" id="PF00133"/>
    </source>
</evidence>
<dbReference type="InterPro" id="IPR002300">
    <property type="entry name" value="aa-tRNA-synth_Ia"/>
</dbReference>
<keyword evidence="5 9" id="KW-0067">ATP-binding</keyword>
<evidence type="ECO:0000256" key="2">
    <source>
        <dbReference type="ARBA" id="ARBA00013164"/>
    </source>
</evidence>
<evidence type="ECO:0000256" key="5">
    <source>
        <dbReference type="ARBA" id="ARBA00022840"/>
    </source>
</evidence>
<accession>A0AAV5EPX6</accession>
<dbReference type="GO" id="GO:0002161">
    <property type="term" value="F:aminoacyl-tRNA deacylase activity"/>
    <property type="evidence" value="ECO:0007669"/>
    <property type="project" value="InterPro"/>
</dbReference>
<dbReference type="FunFam" id="3.90.740.10:FF:000001">
    <property type="entry name" value="Leucine--tRNA ligase, cytoplasmic"/>
    <property type="match status" value="1"/>
</dbReference>
<dbReference type="Gene3D" id="3.90.740.10">
    <property type="entry name" value="Valyl/Leucyl/Isoleucyl-tRNA synthetase, editing domain"/>
    <property type="match status" value="1"/>
</dbReference>
<dbReference type="GO" id="GO:0004823">
    <property type="term" value="F:leucine-tRNA ligase activity"/>
    <property type="evidence" value="ECO:0007669"/>
    <property type="project" value="UniProtKB-EC"/>
</dbReference>
<dbReference type="InterPro" id="IPR004493">
    <property type="entry name" value="Leu-tRNA-synth_Ia_arc/euk"/>
</dbReference>
<name>A0AAV5EPX6_ELECO</name>
<dbReference type="GO" id="GO:0009791">
    <property type="term" value="P:post-embryonic development"/>
    <property type="evidence" value="ECO:0007669"/>
    <property type="project" value="UniProtKB-ARBA"/>
</dbReference>
<dbReference type="InterPro" id="IPR009008">
    <property type="entry name" value="Val/Leu/Ile-tRNA-synth_edit"/>
</dbReference>
<evidence type="ECO:0000256" key="3">
    <source>
        <dbReference type="ARBA" id="ARBA00022598"/>
    </source>
</evidence>
<evidence type="ECO:0000256" key="9">
    <source>
        <dbReference type="RuleBase" id="RU363035"/>
    </source>
</evidence>
<keyword evidence="6 9" id="KW-0648">Protein biosynthesis</keyword>
<sequence>MVNGSTPSIGADPDPIGGEEEEGMVVSRAAGDVNNVTVGPPSCPKLSNLRRVKEFGDRNMRSSSAGGMGSSIGVCVGRRASLGTSLGTRELLRWAGLLGAVTACLCGAWPSPWVSSRPVGATMAMATSTTGGYLMSATTTEGVAVATNVEALPLATAALKNTKNRDHDDREKWRPRHGAHLQRRKRNRPWELPLGRRLYVGVIPTKMSSNPDGGKSFARRDLLLKIQSEAQKSWEENKVFDADPGSNRPGPGEKFFGNFPYPYMNGLLHLGHAFSLSKLEFGAAYHRLRGSNVLLPFAFHCTGMPIKASADKLAREIQQYGNPPVFPAVEEDVSSEVGDNPADQAAVFAPDKFKSKKSKAASKAGVQKFQWEIMKGFGLSDEDIAKFQDPYHWLTYFPPLAKEDLKAFGLGCDWRRSFITTDMNPFYDTFVRWQMRKLKDMGKVVKDMRYTIYSPLDGQPCADHDRATGEGVLPQEYVLIKMEVVPPFPPKLKALEGRKVYLAAATLRPETMYGQTNCWVLPDGKYGAFEINETDVFILTARSALNLAYQKLSRIPEKPTCLAELSGSDLIGLPLKSPLAFNETIYALPMMTILTDKGTGIVTSVPSDSPDDFMALQDLVTKPALRAKFGVKDEWVLPFKVVPIINIPEFGDKSAEKVCIDLKIKSQNDKEKLAEAKKDDISERIY</sequence>
<dbReference type="PANTHER" id="PTHR45794">
    <property type="entry name" value="LEUCYL-TRNA SYNTHETASE"/>
    <property type="match status" value="1"/>
</dbReference>
<dbReference type="Gene3D" id="3.40.50.620">
    <property type="entry name" value="HUPs"/>
    <property type="match status" value="1"/>
</dbReference>
<dbReference type="EC" id="6.1.1.4" evidence="2"/>